<organism evidence="3 4">
    <name type="scientific">Meloidogyne incognita</name>
    <name type="common">Southern root-knot nematode worm</name>
    <name type="synonym">Oxyuris incognita</name>
    <dbReference type="NCBI Taxonomy" id="6306"/>
    <lineage>
        <taxon>Eukaryota</taxon>
        <taxon>Metazoa</taxon>
        <taxon>Ecdysozoa</taxon>
        <taxon>Nematoda</taxon>
        <taxon>Chromadorea</taxon>
        <taxon>Rhabditida</taxon>
        <taxon>Tylenchina</taxon>
        <taxon>Tylenchomorpha</taxon>
        <taxon>Tylenchoidea</taxon>
        <taxon>Meloidogynidae</taxon>
        <taxon>Meloidogyninae</taxon>
        <taxon>Meloidogyne</taxon>
        <taxon>Meloidogyne incognita group</taxon>
    </lineage>
</organism>
<accession>A0A914KH95</accession>
<dbReference type="InterPro" id="IPR036291">
    <property type="entry name" value="NAD(P)-bd_dom_sf"/>
</dbReference>
<dbReference type="Gene3D" id="3.40.50.720">
    <property type="entry name" value="NAD(P)-binding Rossmann-like Domain"/>
    <property type="match status" value="1"/>
</dbReference>
<protein>
    <submittedName>
        <fullName evidence="4">Uncharacterized protein</fullName>
    </submittedName>
</protein>
<evidence type="ECO:0000313" key="4">
    <source>
        <dbReference type="WBParaSite" id="Minc3s00011g00736"/>
    </source>
</evidence>
<dbReference type="GO" id="GO:0016491">
    <property type="term" value="F:oxidoreductase activity"/>
    <property type="evidence" value="ECO:0007669"/>
    <property type="project" value="UniProtKB-KW"/>
</dbReference>
<dbReference type="Pfam" id="PF00106">
    <property type="entry name" value="adh_short"/>
    <property type="match status" value="1"/>
</dbReference>
<dbReference type="InterPro" id="IPR002347">
    <property type="entry name" value="SDR_fam"/>
</dbReference>
<dbReference type="PRINTS" id="PR00081">
    <property type="entry name" value="GDHRDH"/>
</dbReference>
<sequence>MASKSIIRPLENKVALVTGASRGIGRGIALQLGQAGAIVYLTGRAPSNSFSQTELPSLEQTAKEIKDNGGNSHPIYCDHSKTQEVRSLFKRIEQEQGGRLNILVNNAYSGVPSLIKNAGKKFWECEPEFWDDINEVGLRNAYFCSTFAARLMVPKGDGLIVNISSAGSLQYLFSVPYGVGKTAIDRMTADMGFELKPFGVTCVSLWPSFVRTELATLEANEVQFSKAAGMTSEAFKNSLATAETTEFVGKAVVGLASDPKKIKKTGRVHITEDLATEYGFTDKNETFKTWLVKAWGGCRSITPSNFRSVRSALEFLGWVTFAKIFPKFLKVPKWALHFSSYKF</sequence>
<dbReference type="Proteomes" id="UP000887563">
    <property type="component" value="Unplaced"/>
</dbReference>
<keyword evidence="3" id="KW-1185">Reference proteome</keyword>
<dbReference type="PRINTS" id="PR00080">
    <property type="entry name" value="SDRFAMILY"/>
</dbReference>
<evidence type="ECO:0000256" key="2">
    <source>
        <dbReference type="RuleBase" id="RU000363"/>
    </source>
</evidence>
<dbReference type="PANTHER" id="PTHR44147:SF2">
    <property type="entry name" value="DEHYDROGENASE_REDUCTASE SDR FAMILY MEMBER 1"/>
    <property type="match status" value="1"/>
</dbReference>
<dbReference type="SUPFAM" id="SSF51735">
    <property type="entry name" value="NAD(P)-binding Rossmann-fold domains"/>
    <property type="match status" value="1"/>
</dbReference>
<dbReference type="InterPro" id="IPR020904">
    <property type="entry name" value="Sc_DH/Rdtase_CS"/>
</dbReference>
<evidence type="ECO:0000256" key="1">
    <source>
        <dbReference type="ARBA" id="ARBA00023002"/>
    </source>
</evidence>
<keyword evidence="1" id="KW-0560">Oxidoreductase</keyword>
<comment type="similarity">
    <text evidence="2">Belongs to the short-chain dehydrogenases/reductases (SDR) family.</text>
</comment>
<dbReference type="PROSITE" id="PS00061">
    <property type="entry name" value="ADH_SHORT"/>
    <property type="match status" value="1"/>
</dbReference>
<evidence type="ECO:0000313" key="3">
    <source>
        <dbReference type="Proteomes" id="UP000887563"/>
    </source>
</evidence>
<dbReference type="AlphaFoldDB" id="A0A914KH95"/>
<name>A0A914KH95_MELIC</name>
<reference evidence="4" key="1">
    <citation type="submission" date="2022-11" db="UniProtKB">
        <authorList>
            <consortium name="WormBaseParasite"/>
        </authorList>
    </citation>
    <scope>IDENTIFICATION</scope>
</reference>
<proteinExistence type="inferred from homology"/>
<dbReference type="WBParaSite" id="Minc3s00011g00736">
    <property type="protein sequence ID" value="Minc3s00011g00736"/>
    <property type="gene ID" value="Minc3s00011g00736"/>
</dbReference>
<dbReference type="PANTHER" id="PTHR44147">
    <property type="entry name" value="DEHYDROGENASE/REDUCTASE SDR FAMILY MEMBER 1"/>
    <property type="match status" value="1"/>
</dbReference>